<dbReference type="GO" id="GO:0032259">
    <property type="term" value="P:methylation"/>
    <property type="evidence" value="ECO:0007669"/>
    <property type="project" value="UniProtKB-KW"/>
</dbReference>
<dbReference type="Gene3D" id="3.40.50.150">
    <property type="entry name" value="Vaccinia Virus protein VP39"/>
    <property type="match status" value="1"/>
</dbReference>
<dbReference type="CDD" id="cd02440">
    <property type="entry name" value="AdoMet_MTases"/>
    <property type="match status" value="1"/>
</dbReference>
<dbReference type="AlphaFoldDB" id="A0A1N6KIJ3"/>
<name>A0A1N6KIJ3_9BURK</name>
<dbReference type="Pfam" id="PF13489">
    <property type="entry name" value="Methyltransf_23"/>
    <property type="match status" value="1"/>
</dbReference>
<dbReference type="EMBL" id="FSRM01000002">
    <property type="protein sequence ID" value="SIO56391.1"/>
    <property type="molecule type" value="Genomic_DNA"/>
</dbReference>
<dbReference type="Proteomes" id="UP000184693">
    <property type="component" value="Unassembled WGS sequence"/>
</dbReference>
<dbReference type="RefSeq" id="WP_074268998.1">
    <property type="nucleotide sequence ID" value="NZ_FSRM01000002.1"/>
</dbReference>
<dbReference type="GO" id="GO:0008168">
    <property type="term" value="F:methyltransferase activity"/>
    <property type="evidence" value="ECO:0007669"/>
    <property type="project" value="UniProtKB-KW"/>
</dbReference>
<evidence type="ECO:0000313" key="4">
    <source>
        <dbReference type="EMBL" id="SIO56391.1"/>
    </source>
</evidence>
<dbReference type="PANTHER" id="PTHR43464:SF19">
    <property type="entry name" value="UBIQUINONE BIOSYNTHESIS O-METHYLTRANSFERASE, MITOCHONDRIAL"/>
    <property type="match status" value="1"/>
</dbReference>
<evidence type="ECO:0000256" key="2">
    <source>
        <dbReference type="ARBA" id="ARBA00022679"/>
    </source>
</evidence>
<accession>A0A1N6KIJ3</accession>
<protein>
    <submittedName>
        <fullName evidence="4">Methyltransferase domain-containing protein</fullName>
    </submittedName>
</protein>
<gene>
    <name evidence="4" type="ORF">SAMN05444168_7297</name>
</gene>
<dbReference type="InterPro" id="IPR029063">
    <property type="entry name" value="SAM-dependent_MTases_sf"/>
</dbReference>
<evidence type="ECO:0000256" key="3">
    <source>
        <dbReference type="ARBA" id="ARBA00022691"/>
    </source>
</evidence>
<keyword evidence="3" id="KW-0949">S-adenosyl-L-methionine</keyword>
<proteinExistence type="predicted"/>
<dbReference type="SUPFAM" id="SSF53335">
    <property type="entry name" value="S-adenosyl-L-methionine-dependent methyltransferases"/>
    <property type="match status" value="1"/>
</dbReference>
<keyword evidence="1 4" id="KW-0489">Methyltransferase</keyword>
<dbReference type="PANTHER" id="PTHR43464">
    <property type="entry name" value="METHYLTRANSFERASE"/>
    <property type="match status" value="1"/>
</dbReference>
<sequence>MNLDPLSDSKIIDSWRHNASPWTQAVRAREIESRRLVTDQAIVDAVLACEPRTVIDLGCGEGWLALALQQRGIGVTAVDVVPELLAAAKQAGVIDGRVQSYEEIVTGQFKASADVVVCNFSLLGKESVEGLLRIMPTLLEADGSLLVQTLHPLVSCGDLPYVDGWRTGSWAGFGPAFTDAPPWYFRTLQAWVELMRDSGLVLRALQEPLDPRTGKPASVIFHAQVQAQVQAPVGKLSQ</sequence>
<organism evidence="4 5">
    <name type="scientific">Paraburkholderia phenazinium</name>
    <dbReference type="NCBI Taxonomy" id="60549"/>
    <lineage>
        <taxon>Bacteria</taxon>
        <taxon>Pseudomonadati</taxon>
        <taxon>Pseudomonadota</taxon>
        <taxon>Betaproteobacteria</taxon>
        <taxon>Burkholderiales</taxon>
        <taxon>Burkholderiaceae</taxon>
        <taxon>Paraburkholderia</taxon>
    </lineage>
</organism>
<reference evidence="4 5" key="1">
    <citation type="submission" date="2016-11" db="EMBL/GenBank/DDBJ databases">
        <authorList>
            <person name="Jaros S."/>
            <person name="Januszkiewicz K."/>
            <person name="Wedrychowicz H."/>
        </authorList>
    </citation>
    <scope>NUCLEOTIDE SEQUENCE [LARGE SCALE GENOMIC DNA]</scope>
    <source>
        <strain evidence="4 5">GAS86</strain>
    </source>
</reference>
<keyword evidence="2 4" id="KW-0808">Transferase</keyword>
<evidence type="ECO:0000256" key="1">
    <source>
        <dbReference type="ARBA" id="ARBA00022603"/>
    </source>
</evidence>
<dbReference type="OrthoDB" id="9791837at2"/>
<evidence type="ECO:0000313" key="5">
    <source>
        <dbReference type="Proteomes" id="UP000184693"/>
    </source>
</evidence>